<comment type="caution">
    <text evidence="1">The sequence shown here is derived from an EMBL/GenBank/DDBJ whole genome shotgun (WGS) entry which is preliminary data.</text>
</comment>
<name>A0ACB7YD67_9ERIC</name>
<dbReference type="Proteomes" id="UP000828048">
    <property type="component" value="Chromosome 8"/>
</dbReference>
<dbReference type="EMBL" id="CM037158">
    <property type="protein sequence ID" value="KAH7851082.1"/>
    <property type="molecule type" value="Genomic_DNA"/>
</dbReference>
<evidence type="ECO:0000313" key="1">
    <source>
        <dbReference type="EMBL" id="KAH7851082.1"/>
    </source>
</evidence>
<keyword evidence="2" id="KW-1185">Reference proteome</keyword>
<proteinExistence type="predicted"/>
<accession>A0ACB7YD67</accession>
<gene>
    <name evidence="1" type="ORF">Vadar_007049</name>
</gene>
<evidence type="ECO:0000313" key="2">
    <source>
        <dbReference type="Proteomes" id="UP000828048"/>
    </source>
</evidence>
<sequence length="477" mass="52896">MDTILCDELVEEVLRRLAPRTQFSSSTADVSLVSKRWLRLYRSTRSRLPLRLSPDNCTPPSLSSFLSHFPHLSVLSLSIAAAVADAPVPPAISIFRDQLLLSIASSCPNLTDLQVCSGPVSHFHILSLSTPCPHLTNLYLIVCRPSSFHWLLLFPSLKLLGLIFTLVPGEHVDTASEENFDAELKLETLYLSRIRPGHYGFDWLWKSCKKLTLLRLARCQGIGDDTSASSFVNCSKSLQEVELSSCGSVVNDILSKLVENCTSLNSLLIHDCGSKEGLLQFITRSRCNLRKLDLRLPLVLKTSHLLAVAVNFRGLSSLRLHSCSLVTGEGLKTIGLARSNDLEELALVNCDVVEREPGLLTTLGQNLKKLRKLDLSDNEMLVDEEFISMLASCNCLTELKVRGCKRLTNASMVVSTFKSCEQLESVDIMNCPGIGAEAVELLVLNCLRLRKLHVEKSKLSDASRLLVWKRFIGVFVH</sequence>
<organism evidence="1 2">
    <name type="scientific">Vaccinium darrowii</name>
    <dbReference type="NCBI Taxonomy" id="229202"/>
    <lineage>
        <taxon>Eukaryota</taxon>
        <taxon>Viridiplantae</taxon>
        <taxon>Streptophyta</taxon>
        <taxon>Embryophyta</taxon>
        <taxon>Tracheophyta</taxon>
        <taxon>Spermatophyta</taxon>
        <taxon>Magnoliopsida</taxon>
        <taxon>eudicotyledons</taxon>
        <taxon>Gunneridae</taxon>
        <taxon>Pentapetalae</taxon>
        <taxon>asterids</taxon>
        <taxon>Ericales</taxon>
        <taxon>Ericaceae</taxon>
        <taxon>Vaccinioideae</taxon>
        <taxon>Vaccinieae</taxon>
        <taxon>Vaccinium</taxon>
    </lineage>
</organism>
<reference evidence="1 2" key="1">
    <citation type="journal article" date="2021" name="Hortic Res">
        <title>High-quality reference genome and annotation aids understanding of berry development for evergreen blueberry (Vaccinium darrowii).</title>
        <authorList>
            <person name="Yu J."/>
            <person name="Hulse-Kemp A.M."/>
            <person name="Babiker E."/>
            <person name="Staton M."/>
        </authorList>
    </citation>
    <scope>NUCLEOTIDE SEQUENCE [LARGE SCALE GENOMIC DNA]</scope>
    <source>
        <strain evidence="2">cv. NJ 8807/NJ 8810</strain>
        <tissue evidence="1">Young leaf</tissue>
    </source>
</reference>
<protein>
    <submittedName>
        <fullName evidence="1">Uncharacterized protein</fullName>
    </submittedName>
</protein>